<dbReference type="PANTHER" id="PTHR44757:SF2">
    <property type="entry name" value="BIOFILM ARCHITECTURE MAINTENANCE PROTEIN MBAA"/>
    <property type="match status" value="1"/>
</dbReference>
<dbReference type="Gene3D" id="3.20.20.450">
    <property type="entry name" value="EAL domain"/>
    <property type="match status" value="1"/>
</dbReference>
<dbReference type="InterPro" id="IPR000160">
    <property type="entry name" value="GGDEF_dom"/>
</dbReference>
<dbReference type="SUPFAM" id="SSF55781">
    <property type="entry name" value="GAF domain-like"/>
    <property type="match status" value="1"/>
</dbReference>
<dbReference type="SUPFAM" id="SSF141868">
    <property type="entry name" value="EAL domain-like"/>
    <property type="match status" value="1"/>
</dbReference>
<dbReference type="CDD" id="cd01949">
    <property type="entry name" value="GGDEF"/>
    <property type="match status" value="1"/>
</dbReference>
<dbReference type="PROSITE" id="PS50887">
    <property type="entry name" value="GGDEF"/>
    <property type="match status" value="1"/>
</dbReference>
<evidence type="ECO:0000313" key="3">
    <source>
        <dbReference type="EMBL" id="WFS21964.1"/>
    </source>
</evidence>
<dbReference type="Pfam" id="PF00990">
    <property type="entry name" value="GGDEF"/>
    <property type="match status" value="1"/>
</dbReference>
<dbReference type="InterPro" id="IPR003018">
    <property type="entry name" value="GAF"/>
</dbReference>
<dbReference type="Proteomes" id="UP000318939">
    <property type="component" value="Chromosome"/>
</dbReference>
<dbReference type="Pfam" id="PF00563">
    <property type="entry name" value="EAL"/>
    <property type="match status" value="1"/>
</dbReference>
<protein>
    <submittedName>
        <fullName evidence="3">EAL domain-containing protein</fullName>
    </submittedName>
</protein>
<organism evidence="3 4">
    <name type="scientific">Rhizobium rhododendri</name>
    <dbReference type="NCBI Taxonomy" id="2506430"/>
    <lineage>
        <taxon>Bacteria</taxon>
        <taxon>Pseudomonadati</taxon>
        <taxon>Pseudomonadota</taxon>
        <taxon>Alphaproteobacteria</taxon>
        <taxon>Hyphomicrobiales</taxon>
        <taxon>Rhizobiaceae</taxon>
        <taxon>Rhizobium/Agrobacterium group</taxon>
        <taxon>Rhizobium</taxon>
    </lineage>
</organism>
<dbReference type="InterPro" id="IPR035965">
    <property type="entry name" value="PAS-like_dom_sf"/>
</dbReference>
<dbReference type="SUPFAM" id="SSF55073">
    <property type="entry name" value="Nucleotide cyclase"/>
    <property type="match status" value="1"/>
</dbReference>
<dbReference type="Gene3D" id="3.30.450.40">
    <property type="match status" value="1"/>
</dbReference>
<dbReference type="InterPro" id="IPR029016">
    <property type="entry name" value="GAF-like_dom_sf"/>
</dbReference>
<reference evidence="3" key="1">
    <citation type="journal article" date="2019" name="Phytopathology">
        <title>A Novel Group of Rhizobium tumorigenes-Like Agrobacteria Associated with Crown Gall Disease of Rhododendron and Blueberry.</title>
        <authorList>
            <person name="Kuzmanovic N."/>
            <person name="Behrens P."/>
            <person name="Idczak E."/>
            <person name="Wagner S."/>
            <person name="Gotz M."/>
            <person name="Sproer C."/>
            <person name="Bunk B."/>
            <person name="Overmann J."/>
            <person name="Smalla K."/>
        </authorList>
    </citation>
    <scope>NUCLEOTIDE SEQUENCE</scope>
    <source>
        <strain evidence="3">Rho-6.2</strain>
    </source>
</reference>
<proteinExistence type="predicted"/>
<gene>
    <name evidence="3" type="ORF">PR018_12375</name>
</gene>
<sequence>MVQRSIVEETRRIAALQDLQIIGTAPTAAFDAIVEVAATIFGCATSVISLMAEDRQWFKAKCGIDFDGTSRSIAFCDYTIKENAPLVVHDASKDLRFKDNPLVTGDNHIRFYAGVPLSLDGELCLGALCVIDKDPREPSEQQIQQLVRLGRAVEGLLLAHRHLVTSQAATAEAHRQSREASRREALLTQVERMAAIGAWRIDIATNAVIWSDQIRILHELEDGETVTLEDGLKFYPEPDRTRVRHAVEEAVKLGSAFAVEANFITARGRKRRIRCSGDVEMENGVPAHIIGIFQDITERHDAERTLWHSAHVDHLSGLANRHWFQKDLAERLTKARHESQKVGLLLIDLDSFKEVNDTLGHQAGDEVIARIAKRLQLVAGESSFVARLGGDEFALVLERPIATDDLRTLAEEVMSQVKSPIRFQSEAIHVSASIGIACFPDDANTPDQLLRCADMALYKIKRSGRGSIGFFGPEIATIFDTRRMALEKVRSAAAANRIVPYYQPKFRLDDLSVYGFEALARIENEDGTISGPSDFWPAFADPTSSKTITRHILDGIVSDIVRWRAMGIDPGTISFNACEYSFQDPDFASSLIRKIDGMKIPRSSFEVEVTETVFWGDDPKLVGRLLTELREAGVHVSLDDFGTGYASLTHLRDFPIDTLKIDQSFVAGLGKKLQNTAIVNAIVELGHTLGMKVVAEGIETEDQLEFLRSIHCDSGQGFFVSGALAADRITDMLQPDADHKLKPANEATITLAP</sequence>
<feature type="domain" description="EAL" evidence="1">
    <location>
        <begin position="482"/>
        <end position="737"/>
    </location>
</feature>
<evidence type="ECO:0000259" key="1">
    <source>
        <dbReference type="PROSITE" id="PS50883"/>
    </source>
</evidence>
<dbReference type="Gene3D" id="3.30.70.270">
    <property type="match status" value="1"/>
</dbReference>
<feature type="domain" description="GGDEF" evidence="2">
    <location>
        <begin position="340"/>
        <end position="473"/>
    </location>
</feature>
<dbReference type="PROSITE" id="PS50883">
    <property type="entry name" value="EAL"/>
    <property type="match status" value="1"/>
</dbReference>
<dbReference type="SMART" id="SM00267">
    <property type="entry name" value="GGDEF"/>
    <property type="match status" value="1"/>
</dbReference>
<dbReference type="NCBIfam" id="TIGR00254">
    <property type="entry name" value="GGDEF"/>
    <property type="match status" value="1"/>
</dbReference>
<dbReference type="Gene3D" id="3.30.450.20">
    <property type="entry name" value="PAS domain"/>
    <property type="match status" value="1"/>
</dbReference>
<dbReference type="RefSeq" id="WP_161990967.1">
    <property type="nucleotide sequence ID" value="NZ_CP117267.1"/>
</dbReference>
<evidence type="ECO:0000313" key="4">
    <source>
        <dbReference type="Proteomes" id="UP000318939"/>
    </source>
</evidence>
<dbReference type="InterPro" id="IPR035919">
    <property type="entry name" value="EAL_sf"/>
</dbReference>
<dbReference type="InterPro" id="IPR029787">
    <property type="entry name" value="Nucleotide_cyclase"/>
</dbReference>
<dbReference type="InterPro" id="IPR001633">
    <property type="entry name" value="EAL_dom"/>
</dbReference>
<keyword evidence="4" id="KW-1185">Reference proteome</keyword>
<dbReference type="InterPro" id="IPR052155">
    <property type="entry name" value="Biofilm_reg_signaling"/>
</dbReference>
<dbReference type="SMART" id="SM00052">
    <property type="entry name" value="EAL"/>
    <property type="match status" value="1"/>
</dbReference>
<dbReference type="SUPFAM" id="SSF55785">
    <property type="entry name" value="PYP-like sensor domain (PAS domain)"/>
    <property type="match status" value="1"/>
</dbReference>
<dbReference type="PANTHER" id="PTHR44757">
    <property type="entry name" value="DIGUANYLATE CYCLASE DGCP"/>
    <property type="match status" value="1"/>
</dbReference>
<dbReference type="Pfam" id="PF01590">
    <property type="entry name" value="GAF"/>
    <property type="match status" value="1"/>
</dbReference>
<dbReference type="CDD" id="cd01948">
    <property type="entry name" value="EAL"/>
    <property type="match status" value="1"/>
</dbReference>
<dbReference type="EMBL" id="CP117267">
    <property type="protein sequence ID" value="WFS21964.1"/>
    <property type="molecule type" value="Genomic_DNA"/>
</dbReference>
<evidence type="ECO:0000259" key="2">
    <source>
        <dbReference type="PROSITE" id="PS50887"/>
    </source>
</evidence>
<reference evidence="3" key="2">
    <citation type="journal article" date="2023" name="MicrobiologyOpen">
        <title>Genomics of the tumorigenes clade of the family Rhizobiaceae and description of Rhizobium rhododendri sp. nov.</title>
        <authorList>
            <person name="Kuzmanovic N."/>
            <person name="diCenzo G.C."/>
            <person name="Bunk B."/>
            <person name="Sproeer C."/>
            <person name="Fruehling A."/>
            <person name="Neumann-Schaal M."/>
            <person name="Overmann J."/>
            <person name="Smalla K."/>
        </authorList>
    </citation>
    <scope>NUCLEOTIDE SEQUENCE</scope>
    <source>
        <strain evidence="3">Rho-6.2</strain>
    </source>
</reference>
<name>A0ABY8IFB9_9HYPH</name>
<dbReference type="InterPro" id="IPR043128">
    <property type="entry name" value="Rev_trsase/Diguanyl_cyclase"/>
</dbReference>
<dbReference type="SMART" id="SM00065">
    <property type="entry name" value="GAF"/>
    <property type="match status" value="1"/>
</dbReference>
<accession>A0ABY8IFB9</accession>